<feature type="region of interest" description="Disordered" evidence="1">
    <location>
        <begin position="70"/>
        <end position="91"/>
    </location>
</feature>
<dbReference type="Proteomes" id="UP001597124">
    <property type="component" value="Unassembled WGS sequence"/>
</dbReference>
<feature type="domain" description="Helix-turn-helix" evidence="2">
    <location>
        <begin position="14"/>
        <end position="61"/>
    </location>
</feature>
<protein>
    <submittedName>
        <fullName evidence="3">Helix-turn-helix domain-containing protein</fullName>
    </submittedName>
</protein>
<dbReference type="Gene3D" id="3.90.105.50">
    <property type="match status" value="1"/>
</dbReference>
<dbReference type="InterPro" id="IPR041657">
    <property type="entry name" value="HTH_17"/>
</dbReference>
<reference evidence="4" key="1">
    <citation type="journal article" date="2019" name="Int. J. Syst. Evol. Microbiol.">
        <title>The Global Catalogue of Microorganisms (GCM) 10K type strain sequencing project: providing services to taxonomists for standard genome sequencing and annotation.</title>
        <authorList>
            <consortium name="The Broad Institute Genomics Platform"/>
            <consortium name="The Broad Institute Genome Sequencing Center for Infectious Disease"/>
            <person name="Wu L."/>
            <person name="Ma J."/>
        </authorList>
    </citation>
    <scope>NUCLEOTIDE SEQUENCE [LARGE SCALE GENOMIC DNA]</scope>
    <source>
        <strain evidence="4">CCUG 52537</strain>
    </source>
</reference>
<gene>
    <name evidence="3" type="ORF">ACFQ00_13950</name>
</gene>
<dbReference type="EMBL" id="JBHTIK010000008">
    <property type="protein sequence ID" value="MFD0849434.1"/>
    <property type="molecule type" value="Genomic_DNA"/>
</dbReference>
<accession>A0ABW3C4L5</accession>
<name>A0ABW3C4L5_SPHXN</name>
<sequence>MLTPSPRTPLTVRIPDACRMTGIGRSKLYELIKAGEIETVKVGSRTLVTVAGLKAFLEKCRGERTMRTRFRGQSLTGDSEVDSRLSFGRRR</sequence>
<comment type="caution">
    <text evidence="3">The sequence shown here is derived from an EMBL/GenBank/DDBJ whole genome shotgun (WGS) entry which is preliminary data.</text>
</comment>
<evidence type="ECO:0000259" key="2">
    <source>
        <dbReference type="Pfam" id="PF12728"/>
    </source>
</evidence>
<proteinExistence type="predicted"/>
<evidence type="ECO:0000256" key="1">
    <source>
        <dbReference type="SAM" id="MobiDB-lite"/>
    </source>
</evidence>
<dbReference type="NCBIfam" id="TIGR01764">
    <property type="entry name" value="excise"/>
    <property type="match status" value="1"/>
</dbReference>
<keyword evidence="4" id="KW-1185">Reference proteome</keyword>
<evidence type="ECO:0000313" key="4">
    <source>
        <dbReference type="Proteomes" id="UP001597124"/>
    </source>
</evidence>
<dbReference type="Pfam" id="PF12728">
    <property type="entry name" value="HTH_17"/>
    <property type="match status" value="1"/>
</dbReference>
<dbReference type="InterPro" id="IPR038148">
    <property type="entry name" value="Tn1545/Tn916_Xis"/>
</dbReference>
<organism evidence="3 4">
    <name type="scientific">Sphingosinicella xenopeptidilytica</name>
    <dbReference type="NCBI Taxonomy" id="364098"/>
    <lineage>
        <taxon>Bacteria</taxon>
        <taxon>Pseudomonadati</taxon>
        <taxon>Pseudomonadota</taxon>
        <taxon>Alphaproteobacteria</taxon>
        <taxon>Sphingomonadales</taxon>
        <taxon>Sphingosinicellaceae</taxon>
        <taxon>Sphingosinicella</taxon>
    </lineage>
</organism>
<feature type="non-terminal residue" evidence="3">
    <location>
        <position position="91"/>
    </location>
</feature>
<evidence type="ECO:0000313" key="3">
    <source>
        <dbReference type="EMBL" id="MFD0849434.1"/>
    </source>
</evidence>
<dbReference type="InterPro" id="IPR010093">
    <property type="entry name" value="SinI_DNA-bd"/>
</dbReference>